<feature type="transmembrane region" description="Helical" evidence="6">
    <location>
        <begin position="61"/>
        <end position="79"/>
    </location>
</feature>
<evidence type="ECO:0000256" key="5">
    <source>
        <dbReference type="ARBA" id="ARBA00023136"/>
    </source>
</evidence>
<keyword evidence="5 6" id="KW-0472">Membrane</keyword>
<proteinExistence type="inferred from homology"/>
<dbReference type="eggNOG" id="COG0697">
    <property type="taxonomic scope" value="Bacteria"/>
</dbReference>
<evidence type="ECO:0000259" key="7">
    <source>
        <dbReference type="Pfam" id="PF00892"/>
    </source>
</evidence>
<feature type="transmembrane region" description="Helical" evidence="6">
    <location>
        <begin position="239"/>
        <end position="260"/>
    </location>
</feature>
<feature type="domain" description="EamA" evidence="7">
    <location>
        <begin position="35"/>
        <end position="163"/>
    </location>
</feature>
<comment type="similarity">
    <text evidence="2">Belongs to the EamA transporter family.</text>
</comment>
<evidence type="ECO:0000256" key="2">
    <source>
        <dbReference type="ARBA" id="ARBA00007362"/>
    </source>
</evidence>
<gene>
    <name evidence="8" type="ordered locus">RC1_1082</name>
</gene>
<evidence type="ECO:0000256" key="4">
    <source>
        <dbReference type="ARBA" id="ARBA00022989"/>
    </source>
</evidence>
<accession>B6ISR5</accession>
<sequence length="336" mass="34948">MLSPSGRDRGPAAGAISARTPVFRSAAMSSNPVLYAAAVLIWGSTWYAIEFQLGVVDPAVSVTYRFALAGSLMLGWLAVTRQRLLPPRAGWPAILVTGVFTFSLNYLLIYKATGLLPSGLVAVAGSTLSLMNVLNSRIFLGQPMRPAVLLGGLMGVGGVLLLFSPEIERHGWVGGTLLGLGLVFLGNYCASLGNMAVSKARRAQVPLVAATAWGMLGGAALTALTAVVRGVPFDFDPSLPYVLSLLYLALFGSVAAFLSYFTLLGRIGADRAGYTAVMTPILALVISTLFEDYQWNLSAALGLMLAVGGNILVMAPGSLRLKPPMAAGKAAAGEAG</sequence>
<keyword evidence="9" id="KW-1185">Reference proteome</keyword>
<keyword evidence="3 6" id="KW-0812">Transmembrane</keyword>
<evidence type="ECO:0000313" key="8">
    <source>
        <dbReference type="EMBL" id="ACI98501.1"/>
    </source>
</evidence>
<organism evidence="8 9">
    <name type="scientific">Rhodospirillum centenum (strain ATCC 51521 / SW)</name>
    <dbReference type="NCBI Taxonomy" id="414684"/>
    <lineage>
        <taxon>Bacteria</taxon>
        <taxon>Pseudomonadati</taxon>
        <taxon>Pseudomonadota</taxon>
        <taxon>Alphaproteobacteria</taxon>
        <taxon>Rhodospirillales</taxon>
        <taxon>Rhodospirillaceae</taxon>
        <taxon>Rhodospirillum</taxon>
    </lineage>
</organism>
<feature type="transmembrane region" description="Helical" evidence="6">
    <location>
        <begin position="115"/>
        <end position="134"/>
    </location>
</feature>
<dbReference type="HOGENOM" id="CLU_033863_5_3_5"/>
<dbReference type="SUPFAM" id="SSF103481">
    <property type="entry name" value="Multidrug resistance efflux transporter EmrE"/>
    <property type="match status" value="2"/>
</dbReference>
<dbReference type="AlphaFoldDB" id="B6ISR5"/>
<dbReference type="PANTHER" id="PTHR32322">
    <property type="entry name" value="INNER MEMBRANE TRANSPORTER"/>
    <property type="match status" value="1"/>
</dbReference>
<name>B6ISR5_RHOCS</name>
<dbReference type="GO" id="GO:0016020">
    <property type="term" value="C:membrane"/>
    <property type="evidence" value="ECO:0007669"/>
    <property type="project" value="UniProtKB-SubCell"/>
</dbReference>
<feature type="transmembrane region" description="Helical" evidence="6">
    <location>
        <begin position="296"/>
        <end position="315"/>
    </location>
</feature>
<evidence type="ECO:0000256" key="3">
    <source>
        <dbReference type="ARBA" id="ARBA00022692"/>
    </source>
</evidence>
<dbReference type="InterPro" id="IPR050638">
    <property type="entry name" value="AA-Vitamin_Transporters"/>
</dbReference>
<evidence type="ECO:0000313" key="9">
    <source>
        <dbReference type="Proteomes" id="UP000001591"/>
    </source>
</evidence>
<feature type="transmembrane region" description="Helical" evidence="6">
    <location>
        <begin position="146"/>
        <end position="165"/>
    </location>
</feature>
<evidence type="ECO:0000256" key="1">
    <source>
        <dbReference type="ARBA" id="ARBA00004141"/>
    </source>
</evidence>
<comment type="subcellular location">
    <subcellularLocation>
        <location evidence="1">Membrane</location>
        <topology evidence="1">Multi-pass membrane protein</topology>
    </subcellularLocation>
</comment>
<reference evidence="8 9" key="1">
    <citation type="journal article" date="2010" name="BMC Genomics">
        <title>Metabolic flexibility revealed in the genome of the cyst-forming alpha-1 proteobacterium Rhodospirillum centenum.</title>
        <authorList>
            <person name="Lu Y.K."/>
            <person name="Marden J."/>
            <person name="Han M."/>
            <person name="Swingley W.D."/>
            <person name="Mastrian S.D."/>
            <person name="Chowdhury S.R."/>
            <person name="Hao J."/>
            <person name="Helmy T."/>
            <person name="Kim S."/>
            <person name="Kurdoglu A.A."/>
            <person name="Matthies H.J."/>
            <person name="Rollo D."/>
            <person name="Stothard P."/>
            <person name="Blankenship R.E."/>
            <person name="Bauer C.E."/>
            <person name="Touchman J.W."/>
        </authorList>
    </citation>
    <scope>NUCLEOTIDE SEQUENCE [LARGE SCALE GENOMIC DNA]</scope>
    <source>
        <strain evidence="9">ATCC 51521 / SW</strain>
    </source>
</reference>
<dbReference type="InterPro" id="IPR000620">
    <property type="entry name" value="EamA_dom"/>
</dbReference>
<feature type="transmembrane region" description="Helical" evidence="6">
    <location>
        <begin position="91"/>
        <end position="109"/>
    </location>
</feature>
<feature type="transmembrane region" description="Helical" evidence="6">
    <location>
        <begin position="171"/>
        <end position="193"/>
    </location>
</feature>
<dbReference type="EMBL" id="CP000613">
    <property type="protein sequence ID" value="ACI98501.1"/>
    <property type="molecule type" value="Genomic_DNA"/>
</dbReference>
<dbReference type="InterPro" id="IPR037185">
    <property type="entry name" value="EmrE-like"/>
</dbReference>
<evidence type="ECO:0000256" key="6">
    <source>
        <dbReference type="SAM" id="Phobius"/>
    </source>
</evidence>
<feature type="transmembrane region" description="Helical" evidence="6">
    <location>
        <begin position="272"/>
        <end position="290"/>
    </location>
</feature>
<dbReference type="STRING" id="414684.RC1_1082"/>
<feature type="domain" description="EamA" evidence="7">
    <location>
        <begin position="178"/>
        <end position="314"/>
    </location>
</feature>
<keyword evidence="4 6" id="KW-1133">Transmembrane helix</keyword>
<feature type="transmembrane region" description="Helical" evidence="6">
    <location>
        <begin position="205"/>
        <end position="227"/>
    </location>
</feature>
<dbReference type="Proteomes" id="UP000001591">
    <property type="component" value="Chromosome"/>
</dbReference>
<protein>
    <recommendedName>
        <fullName evidence="7">EamA domain-containing protein</fullName>
    </recommendedName>
</protein>
<dbReference type="Pfam" id="PF00892">
    <property type="entry name" value="EamA"/>
    <property type="match status" value="2"/>
</dbReference>
<dbReference type="PANTHER" id="PTHR32322:SF2">
    <property type="entry name" value="EAMA DOMAIN-CONTAINING PROTEIN"/>
    <property type="match status" value="1"/>
</dbReference>
<dbReference type="KEGG" id="rce:RC1_1082"/>